<dbReference type="InterPro" id="IPR001683">
    <property type="entry name" value="PX_dom"/>
</dbReference>
<accession>A0A812SZ05</accession>
<dbReference type="Proteomes" id="UP000604046">
    <property type="component" value="Unassembled WGS sequence"/>
</dbReference>
<dbReference type="CDD" id="cd00063">
    <property type="entry name" value="FN3"/>
    <property type="match status" value="1"/>
</dbReference>
<evidence type="ECO:0000313" key="4">
    <source>
        <dbReference type="Proteomes" id="UP000604046"/>
    </source>
</evidence>
<dbReference type="PROSITE" id="PS50195">
    <property type="entry name" value="PX"/>
    <property type="match status" value="1"/>
</dbReference>
<sequence>MDADPVPLGRLTAAIAAYEDVGGHVEYCLKVTHCSGISWTTWRRFSDFHHAHEELSSLVDSRDLPPGPERSWIPAFTQSLSADFCEQREQELNTYLQRVLQGQGAALPAPLRRLLGLRRPEPPGSLRVVPNKGRGQLELEVKPPEAMTFEERQSQRRMELGGPVDGYYIEVVNLDSGGKHRLTRDVGASGTLPQKAQVGHLDSGRHTFAVAAYNGAGCSGQVSITVDPSLAFATPWEVWHGAGPGTVSALPHPAYSSARAAHAGPQWAPQPQQAAPVQPVQASPWPKLPRPTPVAFRPIPVALARASEAMGPQPLPKFPTRSCEFVLFVIYVQVFRS</sequence>
<dbReference type="InterPro" id="IPR013783">
    <property type="entry name" value="Ig-like_fold"/>
</dbReference>
<dbReference type="CDD" id="cd06093">
    <property type="entry name" value="PX_domain"/>
    <property type="match status" value="1"/>
</dbReference>
<feature type="domain" description="PX" evidence="1">
    <location>
        <begin position="1"/>
        <end position="122"/>
    </location>
</feature>
<dbReference type="SMART" id="SM00312">
    <property type="entry name" value="PX"/>
    <property type="match status" value="1"/>
</dbReference>
<organism evidence="3 4">
    <name type="scientific">Symbiodinium natans</name>
    <dbReference type="NCBI Taxonomy" id="878477"/>
    <lineage>
        <taxon>Eukaryota</taxon>
        <taxon>Sar</taxon>
        <taxon>Alveolata</taxon>
        <taxon>Dinophyceae</taxon>
        <taxon>Suessiales</taxon>
        <taxon>Symbiodiniaceae</taxon>
        <taxon>Symbiodinium</taxon>
    </lineage>
</organism>
<dbReference type="PROSITE" id="PS50853">
    <property type="entry name" value="FN3"/>
    <property type="match status" value="1"/>
</dbReference>
<dbReference type="Gene3D" id="3.30.1520.10">
    <property type="entry name" value="Phox-like domain"/>
    <property type="match status" value="1"/>
</dbReference>
<evidence type="ECO:0000259" key="2">
    <source>
        <dbReference type="PROSITE" id="PS50853"/>
    </source>
</evidence>
<dbReference type="AlphaFoldDB" id="A0A812SZ05"/>
<dbReference type="OrthoDB" id="425740at2759"/>
<dbReference type="SUPFAM" id="SSF49265">
    <property type="entry name" value="Fibronectin type III"/>
    <property type="match status" value="1"/>
</dbReference>
<gene>
    <name evidence="3" type="primary">XBAT34</name>
    <name evidence="3" type="ORF">SNAT2548_LOCUS28468</name>
</gene>
<reference evidence="3" key="1">
    <citation type="submission" date="2021-02" db="EMBL/GenBank/DDBJ databases">
        <authorList>
            <person name="Dougan E. K."/>
            <person name="Rhodes N."/>
            <person name="Thang M."/>
            <person name="Chan C."/>
        </authorList>
    </citation>
    <scope>NUCLEOTIDE SEQUENCE</scope>
</reference>
<evidence type="ECO:0000313" key="3">
    <source>
        <dbReference type="EMBL" id="CAE7508362.1"/>
    </source>
</evidence>
<keyword evidence="4" id="KW-1185">Reference proteome</keyword>
<protein>
    <submittedName>
        <fullName evidence="3">XBAT34 protein</fullName>
    </submittedName>
</protein>
<proteinExistence type="predicted"/>
<evidence type="ECO:0000259" key="1">
    <source>
        <dbReference type="PROSITE" id="PS50195"/>
    </source>
</evidence>
<feature type="domain" description="Fibronectin type-III" evidence="2">
    <location>
        <begin position="122"/>
        <end position="237"/>
    </location>
</feature>
<name>A0A812SZ05_9DINO</name>
<dbReference type="EMBL" id="CAJNDS010002518">
    <property type="protein sequence ID" value="CAE7508362.1"/>
    <property type="molecule type" value="Genomic_DNA"/>
</dbReference>
<dbReference type="Pfam" id="PF00787">
    <property type="entry name" value="PX"/>
    <property type="match status" value="1"/>
</dbReference>
<dbReference type="GO" id="GO:0035091">
    <property type="term" value="F:phosphatidylinositol binding"/>
    <property type="evidence" value="ECO:0007669"/>
    <property type="project" value="InterPro"/>
</dbReference>
<dbReference type="InterPro" id="IPR003961">
    <property type="entry name" value="FN3_dom"/>
</dbReference>
<comment type="caution">
    <text evidence="3">The sequence shown here is derived from an EMBL/GenBank/DDBJ whole genome shotgun (WGS) entry which is preliminary data.</text>
</comment>
<dbReference type="SUPFAM" id="SSF64268">
    <property type="entry name" value="PX domain"/>
    <property type="match status" value="1"/>
</dbReference>
<dbReference type="InterPro" id="IPR036871">
    <property type="entry name" value="PX_dom_sf"/>
</dbReference>
<dbReference type="InterPro" id="IPR036116">
    <property type="entry name" value="FN3_sf"/>
</dbReference>
<dbReference type="Gene3D" id="2.60.40.10">
    <property type="entry name" value="Immunoglobulins"/>
    <property type="match status" value="1"/>
</dbReference>